<sequence length="119" mass="13350">MSTLTKKATDPTLTSTSKGVPIDSIEKARRRKGKAKLAEKRYKTLLQSRKSYKGKYLTPKKRKKGDLVRPSQSVPVHNDDEGIYSDNDGRDSEYAPSDDAGKLRDLSTDFEDDIFLLLG</sequence>
<evidence type="ECO:0000313" key="2">
    <source>
        <dbReference type="EMBL" id="GKV46872.1"/>
    </source>
</evidence>
<feature type="region of interest" description="Disordered" evidence="1">
    <location>
        <begin position="1"/>
        <end position="104"/>
    </location>
</feature>
<keyword evidence="3" id="KW-1185">Reference proteome</keyword>
<name>A0AAV5MEG0_9ROSI</name>
<comment type="caution">
    <text evidence="2">The sequence shown here is derived from an EMBL/GenBank/DDBJ whole genome shotgun (WGS) entry which is preliminary data.</text>
</comment>
<reference evidence="2 3" key="1">
    <citation type="journal article" date="2021" name="Commun. Biol.">
        <title>The genome of Shorea leprosula (Dipterocarpaceae) highlights the ecological relevance of drought in aseasonal tropical rainforests.</title>
        <authorList>
            <person name="Ng K.K.S."/>
            <person name="Kobayashi M.J."/>
            <person name="Fawcett J.A."/>
            <person name="Hatakeyama M."/>
            <person name="Paape T."/>
            <person name="Ng C.H."/>
            <person name="Ang C.C."/>
            <person name="Tnah L.H."/>
            <person name="Lee C.T."/>
            <person name="Nishiyama T."/>
            <person name="Sese J."/>
            <person name="O'Brien M.J."/>
            <person name="Copetti D."/>
            <person name="Mohd Noor M.I."/>
            <person name="Ong R.C."/>
            <person name="Putra M."/>
            <person name="Sireger I.Z."/>
            <person name="Indrioko S."/>
            <person name="Kosugi Y."/>
            <person name="Izuno A."/>
            <person name="Isagi Y."/>
            <person name="Lee S.L."/>
            <person name="Shimizu K.K."/>
        </authorList>
    </citation>
    <scope>NUCLEOTIDE SEQUENCE [LARGE SCALE GENOMIC DNA]</scope>
    <source>
        <strain evidence="2">214</strain>
    </source>
</reference>
<dbReference type="EMBL" id="BPVZ01000217">
    <property type="protein sequence ID" value="GKV46872.1"/>
    <property type="molecule type" value="Genomic_DNA"/>
</dbReference>
<organism evidence="2 3">
    <name type="scientific">Rubroshorea leprosula</name>
    <dbReference type="NCBI Taxonomy" id="152421"/>
    <lineage>
        <taxon>Eukaryota</taxon>
        <taxon>Viridiplantae</taxon>
        <taxon>Streptophyta</taxon>
        <taxon>Embryophyta</taxon>
        <taxon>Tracheophyta</taxon>
        <taxon>Spermatophyta</taxon>
        <taxon>Magnoliopsida</taxon>
        <taxon>eudicotyledons</taxon>
        <taxon>Gunneridae</taxon>
        <taxon>Pentapetalae</taxon>
        <taxon>rosids</taxon>
        <taxon>malvids</taxon>
        <taxon>Malvales</taxon>
        <taxon>Dipterocarpaceae</taxon>
        <taxon>Rubroshorea</taxon>
    </lineage>
</organism>
<feature type="compositionally biased region" description="Polar residues" evidence="1">
    <location>
        <begin position="1"/>
        <end position="18"/>
    </location>
</feature>
<feature type="compositionally biased region" description="Basic residues" evidence="1">
    <location>
        <begin position="50"/>
        <end position="64"/>
    </location>
</feature>
<proteinExistence type="predicted"/>
<evidence type="ECO:0000313" key="3">
    <source>
        <dbReference type="Proteomes" id="UP001054252"/>
    </source>
</evidence>
<protein>
    <submittedName>
        <fullName evidence="2">Uncharacterized protein</fullName>
    </submittedName>
</protein>
<evidence type="ECO:0000256" key="1">
    <source>
        <dbReference type="SAM" id="MobiDB-lite"/>
    </source>
</evidence>
<dbReference type="Proteomes" id="UP001054252">
    <property type="component" value="Unassembled WGS sequence"/>
</dbReference>
<accession>A0AAV5MEG0</accession>
<gene>
    <name evidence="2" type="ORF">SLEP1_g53833</name>
</gene>
<feature type="compositionally biased region" description="Basic and acidic residues" evidence="1">
    <location>
        <begin position="87"/>
        <end position="104"/>
    </location>
</feature>
<dbReference type="AlphaFoldDB" id="A0AAV5MEG0"/>